<evidence type="ECO:0000313" key="2">
    <source>
        <dbReference type="Proteomes" id="UP000001805"/>
    </source>
</evidence>
<protein>
    <submittedName>
        <fullName evidence="1">Uncharacterized protein</fullName>
    </submittedName>
</protein>
<dbReference type="RefSeq" id="XP_961739.1">
    <property type="nucleotide sequence ID" value="XM_956646.1"/>
</dbReference>
<accession>Q7S842</accession>
<dbReference type="VEuPathDB" id="FungiDB:NCU08845"/>
<dbReference type="InParanoid" id="Q7S842"/>
<dbReference type="OrthoDB" id="4986691at2759"/>
<dbReference type="GeneID" id="3877887"/>
<reference evidence="1 2" key="1">
    <citation type="journal article" date="2003" name="Nature">
        <title>The genome sequence of the filamentous fungus Neurospora crassa.</title>
        <authorList>
            <person name="Galagan J.E."/>
            <person name="Calvo S.E."/>
            <person name="Borkovich K.A."/>
            <person name="Selker E.U."/>
            <person name="Read N.D."/>
            <person name="Jaffe D."/>
            <person name="FitzHugh W."/>
            <person name="Ma L.J."/>
            <person name="Smirnov S."/>
            <person name="Purcell S."/>
            <person name="Rehman B."/>
            <person name="Elkins T."/>
            <person name="Engels R."/>
            <person name="Wang S."/>
            <person name="Nielsen C.B."/>
            <person name="Butler J."/>
            <person name="Endrizzi M."/>
            <person name="Qui D."/>
            <person name="Ianakiev P."/>
            <person name="Bell-Pedersen D."/>
            <person name="Nelson M.A."/>
            <person name="Werner-Washburne M."/>
            <person name="Selitrennikoff C.P."/>
            <person name="Kinsey J.A."/>
            <person name="Braun E.L."/>
            <person name="Zelter A."/>
            <person name="Schulte U."/>
            <person name="Kothe G.O."/>
            <person name="Jedd G."/>
            <person name="Mewes W."/>
            <person name="Staben C."/>
            <person name="Marcotte E."/>
            <person name="Greenberg D."/>
            <person name="Roy A."/>
            <person name="Foley K."/>
            <person name="Naylor J."/>
            <person name="Stange-Thomann N."/>
            <person name="Barrett R."/>
            <person name="Gnerre S."/>
            <person name="Kamal M."/>
            <person name="Kamvysselis M."/>
            <person name="Mauceli E."/>
            <person name="Bielke C."/>
            <person name="Rudd S."/>
            <person name="Frishman D."/>
            <person name="Krystofova S."/>
            <person name="Rasmussen C."/>
            <person name="Metzenberg R.L."/>
            <person name="Perkins D.D."/>
            <person name="Kroken S."/>
            <person name="Cogoni C."/>
            <person name="Macino G."/>
            <person name="Catcheside D."/>
            <person name="Li W."/>
            <person name="Pratt R.J."/>
            <person name="Osmani S.A."/>
            <person name="DeSouza C.P."/>
            <person name="Glass L."/>
            <person name="Orbach M.J."/>
            <person name="Berglund J.A."/>
            <person name="Voelker R."/>
            <person name="Yarden O."/>
            <person name="Plamann M."/>
            <person name="Seiler S."/>
            <person name="Dunlap J."/>
            <person name="Radford A."/>
            <person name="Aramayo R."/>
            <person name="Natvig D.O."/>
            <person name="Alex L.A."/>
            <person name="Mannhaupt G."/>
            <person name="Ebbole D.J."/>
            <person name="Freitag M."/>
            <person name="Paulsen I."/>
            <person name="Sachs M.S."/>
            <person name="Lander E.S."/>
            <person name="Nusbaum C."/>
            <person name="Birren B."/>
        </authorList>
    </citation>
    <scope>NUCLEOTIDE SEQUENCE [LARGE SCALE GENOMIC DNA]</scope>
    <source>
        <strain evidence="2">ATCC 24698 / 74-OR23-1A / CBS 708.71 / DSM 1257 / FGSC 987</strain>
    </source>
</reference>
<dbReference type="HOGENOM" id="CLU_1402809_0_0_1"/>
<dbReference type="AlphaFoldDB" id="Q7S842"/>
<keyword evidence="2" id="KW-1185">Reference proteome</keyword>
<sequence>MDTTAFRAIRLLPTTTRLICSATPTLNRLTDIRAFTTLIWEAGLRDLFKCPAKHDTILQDIFRSWGYRWWYLHPEVQASIVDAGKVALLNTGEVMRETQVLIVNRGMTTALTLPNGTISYPSAKIPPMKVWSVHLGHKTNATLGVASRFADYDSLRNVSVRCQDWVDDGYEITFKALLCISPLPTNAPNTCDLL</sequence>
<dbReference type="KEGG" id="ncr:NCU08845"/>
<dbReference type="EMBL" id="CM002239">
    <property type="protein sequence ID" value="EAA32503.1"/>
    <property type="molecule type" value="Genomic_DNA"/>
</dbReference>
<name>Q7S842_NEUCR</name>
<gene>
    <name evidence="1" type="ORF">NCU08845</name>
</gene>
<evidence type="ECO:0000313" key="1">
    <source>
        <dbReference type="EMBL" id="EAA32503.1"/>
    </source>
</evidence>
<organism evidence="1 2">
    <name type="scientific">Neurospora crassa (strain ATCC 24698 / 74-OR23-1A / CBS 708.71 / DSM 1257 / FGSC 987)</name>
    <dbReference type="NCBI Taxonomy" id="367110"/>
    <lineage>
        <taxon>Eukaryota</taxon>
        <taxon>Fungi</taxon>
        <taxon>Dikarya</taxon>
        <taxon>Ascomycota</taxon>
        <taxon>Pezizomycotina</taxon>
        <taxon>Sordariomycetes</taxon>
        <taxon>Sordariomycetidae</taxon>
        <taxon>Sordariales</taxon>
        <taxon>Sordariaceae</taxon>
        <taxon>Neurospora</taxon>
    </lineage>
</organism>
<dbReference type="PaxDb" id="5141-EFNCRP00000008743"/>
<proteinExistence type="predicted"/>
<dbReference type="Proteomes" id="UP000001805">
    <property type="component" value="Chromosome 4, Linkage Group IV"/>
</dbReference>